<feature type="transmembrane region" description="Helical" evidence="1">
    <location>
        <begin position="293"/>
        <end position="314"/>
    </location>
</feature>
<dbReference type="InterPro" id="IPR052728">
    <property type="entry name" value="O2_lipid_transport_reg"/>
</dbReference>
<accession>A0AAV2AJM4</accession>
<dbReference type="Proteomes" id="UP001497382">
    <property type="component" value="Unassembled WGS sequence"/>
</dbReference>
<keyword evidence="1" id="KW-0472">Membrane</keyword>
<organism evidence="3 4">
    <name type="scientific">Larinioides sclopetarius</name>
    <dbReference type="NCBI Taxonomy" id="280406"/>
    <lineage>
        <taxon>Eukaryota</taxon>
        <taxon>Metazoa</taxon>
        <taxon>Ecdysozoa</taxon>
        <taxon>Arthropoda</taxon>
        <taxon>Chelicerata</taxon>
        <taxon>Arachnida</taxon>
        <taxon>Araneae</taxon>
        <taxon>Araneomorphae</taxon>
        <taxon>Entelegynae</taxon>
        <taxon>Araneoidea</taxon>
        <taxon>Araneidae</taxon>
        <taxon>Larinioides</taxon>
    </lineage>
</organism>
<feature type="transmembrane region" description="Helical" evidence="1">
    <location>
        <begin position="21"/>
        <end position="46"/>
    </location>
</feature>
<evidence type="ECO:0000256" key="1">
    <source>
        <dbReference type="SAM" id="Phobius"/>
    </source>
</evidence>
<reference evidence="3 4" key="1">
    <citation type="submission" date="2024-04" db="EMBL/GenBank/DDBJ databases">
        <authorList>
            <person name="Rising A."/>
            <person name="Reimegard J."/>
            <person name="Sonavane S."/>
            <person name="Akerstrom W."/>
            <person name="Nylinder S."/>
            <person name="Hedman E."/>
            <person name="Kallberg Y."/>
        </authorList>
    </citation>
    <scope>NUCLEOTIDE SEQUENCE [LARGE SCALE GENOMIC DNA]</scope>
</reference>
<dbReference type="EMBL" id="CAXIEN010000177">
    <property type="protein sequence ID" value="CAL1284198.1"/>
    <property type="molecule type" value="Genomic_DNA"/>
</dbReference>
<feature type="transmembrane region" description="Helical" evidence="1">
    <location>
        <begin position="115"/>
        <end position="135"/>
    </location>
</feature>
<feature type="transmembrane region" description="Helical" evidence="1">
    <location>
        <begin position="252"/>
        <end position="272"/>
    </location>
</feature>
<gene>
    <name evidence="3" type="ORF">LARSCL_LOCUS13022</name>
</gene>
<dbReference type="PANTHER" id="PTHR11161:SF0">
    <property type="entry name" value="O-ACYLTRANSFERASE LIKE PROTEIN"/>
    <property type="match status" value="1"/>
</dbReference>
<dbReference type="Pfam" id="PF01757">
    <property type="entry name" value="Acyl_transf_3"/>
    <property type="match status" value="1"/>
</dbReference>
<protein>
    <recommendedName>
        <fullName evidence="2">Acyltransferase 3 domain-containing protein</fullName>
    </recommendedName>
</protein>
<dbReference type="PANTHER" id="PTHR11161">
    <property type="entry name" value="O-ACYLTRANSFERASE"/>
    <property type="match status" value="1"/>
</dbReference>
<proteinExistence type="predicted"/>
<dbReference type="GO" id="GO:0016747">
    <property type="term" value="F:acyltransferase activity, transferring groups other than amino-acyl groups"/>
    <property type="evidence" value="ECO:0007669"/>
    <property type="project" value="InterPro"/>
</dbReference>
<feature type="domain" description="Acyltransferase 3" evidence="2">
    <location>
        <begin position="206"/>
        <end position="323"/>
    </location>
</feature>
<sequence length="376" mass="43851">MGYFRVCNRTGLVKMILSSKWYIVISRLSFTIYLIHLIILEGYFLALKDLKVHSALSMPVSLFKMDACPQNSFVNYPWQATLMTILRELRDEFKNVNTTSALCHQPVRKKLTTEALFMIYLILLFVILTLIRSTLSVYEYCKNVSTCKNKDNTKRGASGTEEEKKLVKTSSHTVFLTNLKRFLDCFCIKSNARGIFSTVSTEEQISSLHGIRAIIVVWDLVGHTSMFYTAAVRTRAEFQSTMEFGGTQIHKNAIFVVDAFLVLSGFLNGYLFSQRYEKKKGKISWFSFYVHRLVRIIPMYFIVLGFYSTLFSYLGSGPVWPTYDTNPVCRENWMWHVLFINNFNSNMKQETKDRIFHYSSRHLRIKLYEFHNYKAI</sequence>
<keyword evidence="1" id="KW-1133">Transmembrane helix</keyword>
<dbReference type="AlphaFoldDB" id="A0AAV2AJM4"/>
<comment type="caution">
    <text evidence="3">The sequence shown here is derived from an EMBL/GenBank/DDBJ whole genome shotgun (WGS) entry which is preliminary data.</text>
</comment>
<keyword evidence="4" id="KW-1185">Reference proteome</keyword>
<evidence type="ECO:0000313" key="4">
    <source>
        <dbReference type="Proteomes" id="UP001497382"/>
    </source>
</evidence>
<dbReference type="InterPro" id="IPR002656">
    <property type="entry name" value="Acyl_transf_3_dom"/>
</dbReference>
<feature type="transmembrane region" description="Helical" evidence="1">
    <location>
        <begin position="213"/>
        <end position="232"/>
    </location>
</feature>
<name>A0AAV2AJM4_9ARAC</name>
<keyword evidence="1" id="KW-0812">Transmembrane</keyword>
<evidence type="ECO:0000313" key="3">
    <source>
        <dbReference type="EMBL" id="CAL1284198.1"/>
    </source>
</evidence>
<evidence type="ECO:0000259" key="2">
    <source>
        <dbReference type="Pfam" id="PF01757"/>
    </source>
</evidence>